<feature type="signal peptide" evidence="9">
    <location>
        <begin position="1"/>
        <end position="25"/>
    </location>
</feature>
<keyword evidence="6 8" id="KW-0472">Membrane</keyword>
<evidence type="ECO:0000259" key="10">
    <source>
        <dbReference type="Pfam" id="PF25987"/>
    </source>
</evidence>
<protein>
    <submittedName>
        <fullName evidence="11">Hypp3123 protein</fullName>
    </submittedName>
</protein>
<feature type="compositionally biased region" description="Polar residues" evidence="7">
    <location>
        <begin position="955"/>
        <end position="965"/>
    </location>
</feature>
<feature type="compositionally biased region" description="Pro residues" evidence="7">
    <location>
        <begin position="406"/>
        <end position="420"/>
    </location>
</feature>
<feature type="chain" id="PRO_5035444611" evidence="9">
    <location>
        <begin position="26"/>
        <end position="1261"/>
    </location>
</feature>
<feature type="region of interest" description="Disordered" evidence="7">
    <location>
        <begin position="1021"/>
        <end position="1046"/>
    </location>
</feature>
<feature type="compositionally biased region" description="Acidic residues" evidence="7">
    <location>
        <begin position="936"/>
        <end position="946"/>
    </location>
</feature>
<feature type="transmembrane region" description="Helical" evidence="8">
    <location>
        <begin position="577"/>
        <end position="601"/>
    </location>
</feature>
<evidence type="ECO:0000313" key="11">
    <source>
        <dbReference type="EMBL" id="CAH1265132.1"/>
    </source>
</evidence>
<evidence type="ECO:0000256" key="7">
    <source>
        <dbReference type="SAM" id="MobiDB-lite"/>
    </source>
</evidence>
<feature type="compositionally biased region" description="Low complexity" evidence="7">
    <location>
        <begin position="271"/>
        <end position="292"/>
    </location>
</feature>
<keyword evidence="3 8" id="KW-0812">Transmembrane</keyword>
<evidence type="ECO:0000256" key="9">
    <source>
        <dbReference type="SAM" id="SignalP"/>
    </source>
</evidence>
<keyword evidence="5 8" id="KW-1133">Transmembrane helix</keyword>
<accession>A0A8J9ZYC4</accession>
<keyword evidence="4 9" id="KW-0732">Signal</keyword>
<reference evidence="11" key="1">
    <citation type="submission" date="2022-01" db="EMBL/GenBank/DDBJ databases">
        <authorList>
            <person name="Braso-Vives M."/>
        </authorList>
    </citation>
    <scope>NUCLEOTIDE SEQUENCE</scope>
</reference>
<evidence type="ECO:0000256" key="5">
    <source>
        <dbReference type="ARBA" id="ARBA00022989"/>
    </source>
</evidence>
<feature type="compositionally biased region" description="Polar residues" evidence="7">
    <location>
        <begin position="1089"/>
        <end position="1111"/>
    </location>
</feature>
<feature type="compositionally biased region" description="Polar residues" evidence="7">
    <location>
        <begin position="135"/>
        <end position="146"/>
    </location>
</feature>
<evidence type="ECO:0000313" key="12">
    <source>
        <dbReference type="Proteomes" id="UP000838412"/>
    </source>
</evidence>
<feature type="region of interest" description="Disordered" evidence="7">
    <location>
        <begin position="926"/>
        <end position="1008"/>
    </location>
</feature>
<evidence type="ECO:0000256" key="1">
    <source>
        <dbReference type="ARBA" id="ARBA00004141"/>
    </source>
</evidence>
<sequence length="1261" mass="136912">MYGRPTTRSVRLALVILCHIVISEANRELVPTVRLETASRGTDTSQRAETTTGVLPVDSALQPSNTLSRGLTTPISSAAISSGGTKSAIPTSISPITDDAQASRDVSTYSRPSTDSGQPARQDSLSDVGNPVTLIPTSVQPSSMVTPVQPIQPVPSRPTRTPTKTPQLEPSSVDVQGQPKPSRIDGAQGQLSTTNWSLQPSPATVVLISRLQPQPTPAVIPLELSNGPAVIPTPAVDVQLGVSSRTIIEQAGPSLMLQPDTTTQTAQLNDPPSTVSPVNSASSSVVISPPRAVTDEPSSQNDRSVTTVDPIVTTPVLSPPVSKQMGNGGNSGPYRPSTSAGNPTQTAPSPTPEPEPEPSAKPTANSPSETSTTQQPATPPRGQSQTPESEPSPTPESDPSTTPKAEPSPTPEVNPPPIPNTGPQIPETEPSPTPEQNPPQIPNREPSPTPETNPPQIPNSAPSPTPEGYPPPTPETEPSPTAERAPPKNPGWSPDPNLEWTPKAEPEGEPTSEPYDPYGMGWEHIPWAEPEPKWDEAKETWRFWWFVHIYTFGGLFALLALYSLISMVRLTRKHLLSMGYFLALNFLMLLMGASRAVYLFVDAYNSLKLLHPALSYFLFSVGFPCMTSAFCLLYLALLQTTKMQAMSPKVYQTCVMVAIIVLHFGLSVATDLIIGFLGTAKILMLVCQGVFAIWGIILAFSYFFIFRRLYRSARHRMKELQRMNLSKSKLPGINPIKKKQKTRLGTAVKVTLVTAILGLLCSLLQVYAMVEVFGIFYKQPEPWPWWGFQTAFRLCEFLMCVTMSYVATQPFRFHKDGRPRDPCCGSCCYCCYRCCHRGEKIELDLPDGNAHHYSEFSCMTHSDGNLGNIHNPQGTKDIAEMIPMITMAPSDVQGSVSQASIIVEDNPTTDDEILENIEVQTLTTTYDNFASSEQDTRDEDEYDVDIEPQTRSEAEGTSNTTSPQHYGTDIDSPRHYVDMETSEEYLDADSSRQASTFDSPAHYADVDSPQHVLDIEIFQRDSDDTPSESNSISPSNSLIDTPLLDGNLDFEPPSPLNFRRSIDNVFTNMYTPSKSRSTFSLGITLRDFSQGSGKSDSDGETSLLTLSTTDNKYGDSTGPSSETQSPSKSRSMTELGAVGGNPKYKKNPGGAKTKPKILTSLPKFSRSSLSLGSNPSKQGYSQLDGEDSQSGESSRQDTLRRSFSDPQRRERDEMARGEGEGQESLALSGEPLSSPVSVQAELGHVCDAINGFAVEKDVADL</sequence>
<gene>
    <name evidence="11" type="primary">Hypp3123</name>
    <name evidence="11" type="ORF">BLAG_LOCUS19205</name>
</gene>
<evidence type="ECO:0000256" key="8">
    <source>
        <dbReference type="SAM" id="Phobius"/>
    </source>
</evidence>
<dbReference type="Proteomes" id="UP000838412">
    <property type="component" value="Chromosome 5"/>
</dbReference>
<feature type="compositionally biased region" description="Basic and acidic residues" evidence="7">
    <location>
        <begin position="1194"/>
        <end position="1219"/>
    </location>
</feature>
<dbReference type="OrthoDB" id="10066605at2759"/>
<feature type="transmembrane region" description="Helical" evidence="8">
    <location>
        <begin position="747"/>
        <end position="770"/>
    </location>
</feature>
<feature type="compositionally biased region" description="Polar residues" evidence="7">
    <location>
        <begin position="61"/>
        <end position="95"/>
    </location>
</feature>
<evidence type="ECO:0000256" key="3">
    <source>
        <dbReference type="ARBA" id="ARBA00022692"/>
    </source>
</evidence>
<name>A0A8J9ZYC4_BRALA</name>
<dbReference type="SUPFAM" id="SSF81321">
    <property type="entry name" value="Family A G protein-coupled receptor-like"/>
    <property type="match status" value="1"/>
</dbReference>
<dbReference type="Pfam" id="PF25987">
    <property type="entry name" value="PRRT3"/>
    <property type="match status" value="1"/>
</dbReference>
<evidence type="ECO:0000256" key="2">
    <source>
        <dbReference type="ARBA" id="ARBA00022553"/>
    </source>
</evidence>
<feature type="compositionally biased region" description="Polar residues" evidence="7">
    <location>
        <begin position="1117"/>
        <end position="1132"/>
    </location>
</feature>
<organism evidence="11 12">
    <name type="scientific">Branchiostoma lanceolatum</name>
    <name type="common">Common lancelet</name>
    <name type="synonym">Amphioxus lanceolatum</name>
    <dbReference type="NCBI Taxonomy" id="7740"/>
    <lineage>
        <taxon>Eukaryota</taxon>
        <taxon>Metazoa</taxon>
        <taxon>Chordata</taxon>
        <taxon>Cephalochordata</taxon>
        <taxon>Leptocardii</taxon>
        <taxon>Amphioxiformes</taxon>
        <taxon>Branchiostomatidae</taxon>
        <taxon>Branchiostoma</taxon>
    </lineage>
</organism>
<feature type="compositionally biased region" description="Polar residues" evidence="7">
    <location>
        <begin position="104"/>
        <end position="127"/>
    </location>
</feature>
<feature type="region of interest" description="Disordered" evidence="7">
    <location>
        <begin position="39"/>
        <end position="186"/>
    </location>
</feature>
<feature type="region of interest" description="Disordered" evidence="7">
    <location>
        <begin position="1089"/>
        <end position="1232"/>
    </location>
</feature>
<proteinExistence type="predicted"/>
<feature type="transmembrane region" description="Helical" evidence="8">
    <location>
        <begin position="650"/>
        <end position="676"/>
    </location>
</feature>
<dbReference type="InterPro" id="IPR052836">
    <property type="entry name" value="PRRT_domain-containing"/>
</dbReference>
<feature type="compositionally biased region" description="Low complexity" evidence="7">
    <location>
        <begin position="1165"/>
        <end position="1176"/>
    </location>
</feature>
<feature type="transmembrane region" description="Helical" evidence="8">
    <location>
        <begin position="613"/>
        <end position="638"/>
    </location>
</feature>
<feature type="compositionally biased region" description="Low complexity" evidence="7">
    <location>
        <begin position="305"/>
        <end position="316"/>
    </location>
</feature>
<feature type="compositionally biased region" description="Low complexity" evidence="7">
    <location>
        <begin position="157"/>
        <end position="166"/>
    </location>
</feature>
<dbReference type="AlphaFoldDB" id="A0A8J9ZYC4"/>
<evidence type="ECO:0000256" key="4">
    <source>
        <dbReference type="ARBA" id="ARBA00022729"/>
    </source>
</evidence>
<dbReference type="PANTHER" id="PTHR35578:SF6">
    <property type="entry name" value="PROLINE-RICH TRANSMEMBRANE PROTEIN 4"/>
    <property type="match status" value="1"/>
</dbReference>
<feature type="compositionally biased region" description="Low complexity" evidence="7">
    <location>
        <begin position="1027"/>
        <end position="1037"/>
    </location>
</feature>
<feature type="transmembrane region" description="Helical" evidence="8">
    <location>
        <begin position="543"/>
        <end position="565"/>
    </location>
</feature>
<feature type="compositionally biased region" description="Pro residues" evidence="7">
    <location>
        <begin position="429"/>
        <end position="477"/>
    </location>
</feature>
<feature type="compositionally biased region" description="Polar residues" evidence="7">
    <location>
        <begin position="365"/>
        <end position="385"/>
    </location>
</feature>
<dbReference type="PANTHER" id="PTHR35578">
    <property type="entry name" value="PROLINE-RICH TRANSMEMBRANE PROTEIN 4-RELATED"/>
    <property type="match status" value="1"/>
</dbReference>
<evidence type="ECO:0000256" key="6">
    <source>
        <dbReference type="ARBA" id="ARBA00023136"/>
    </source>
</evidence>
<comment type="subcellular location">
    <subcellularLocation>
        <location evidence="1">Membrane</location>
        <topology evidence="1">Multi-pass membrane protein</topology>
    </subcellularLocation>
</comment>
<keyword evidence="12" id="KW-1185">Reference proteome</keyword>
<feature type="region of interest" description="Disordered" evidence="7">
    <location>
        <begin position="262"/>
        <end position="516"/>
    </location>
</feature>
<dbReference type="InterPro" id="IPR059081">
    <property type="entry name" value="PRRT3-4"/>
</dbReference>
<keyword evidence="2" id="KW-0597">Phosphoprotein</keyword>
<feature type="domain" description="Proline-rich transmembrane protein 3/4" evidence="10">
    <location>
        <begin position="526"/>
        <end position="823"/>
    </location>
</feature>
<dbReference type="EMBL" id="OV696690">
    <property type="protein sequence ID" value="CAH1265132.1"/>
    <property type="molecule type" value="Genomic_DNA"/>
</dbReference>
<feature type="compositionally biased region" description="Pro residues" evidence="7">
    <location>
        <begin position="349"/>
        <end position="359"/>
    </location>
</feature>
<feature type="transmembrane region" description="Helical" evidence="8">
    <location>
        <begin position="682"/>
        <end position="706"/>
    </location>
</feature>
<feature type="compositionally biased region" description="Polar residues" evidence="7">
    <location>
        <begin position="39"/>
        <end position="53"/>
    </location>
</feature>